<feature type="non-terminal residue" evidence="2">
    <location>
        <position position="332"/>
    </location>
</feature>
<sequence length="332" mass="34828">QSTGGGGGGGCVEEPGRAAAVPAAAADRRRAAEEEAQHGAAERSGQQQTPGEGEVERIRALLCLQTGNNGAILIAHLQAHLLPPHHHHHRCCCCCDHSGAPSGCATPSEAAHSDAPTGEESCPHCHLPHRHLPHRRLPQRCLHRAAWGVLAEVWDRLVSAAVQRRDWGGLADSLQLAMELYTYTGTGSRVPLLHALCGNPYLYTRTVWEGVFATTLLSLAEQVAAEAEAEGLVLDRLGPHEQRSSAASAEEAAAADYVGAAADGGSGSGGGWSSRLLLPPAEARRRQTMLLKRLGCSLVAQAAWLVHLGVAEEAAWELLQGLVAAAGVADLP</sequence>
<feature type="compositionally biased region" description="Gly residues" evidence="1">
    <location>
        <begin position="1"/>
        <end position="11"/>
    </location>
</feature>
<feature type="region of interest" description="Disordered" evidence="1">
    <location>
        <begin position="1"/>
        <end position="52"/>
    </location>
</feature>
<feature type="compositionally biased region" description="Basic and acidic residues" evidence="1">
    <location>
        <begin position="26"/>
        <end position="41"/>
    </location>
</feature>
<evidence type="ECO:0000313" key="2">
    <source>
        <dbReference type="EMBL" id="GFR51484.1"/>
    </source>
</evidence>
<feature type="non-terminal residue" evidence="2">
    <location>
        <position position="1"/>
    </location>
</feature>
<evidence type="ECO:0000256" key="1">
    <source>
        <dbReference type="SAM" id="MobiDB-lite"/>
    </source>
</evidence>
<proteinExistence type="predicted"/>
<evidence type="ECO:0000313" key="3">
    <source>
        <dbReference type="Proteomes" id="UP001054857"/>
    </source>
</evidence>
<accession>A0AAD3HRU4</accession>
<reference evidence="2 3" key="1">
    <citation type="journal article" date="2021" name="Sci. Rep.">
        <title>Genome sequencing of the multicellular alga Astrephomene provides insights into convergent evolution of germ-soma differentiation.</title>
        <authorList>
            <person name="Yamashita S."/>
            <person name="Yamamoto K."/>
            <person name="Matsuzaki R."/>
            <person name="Suzuki S."/>
            <person name="Yamaguchi H."/>
            <person name="Hirooka S."/>
            <person name="Minakuchi Y."/>
            <person name="Miyagishima S."/>
            <person name="Kawachi M."/>
            <person name="Toyoda A."/>
            <person name="Nozaki H."/>
        </authorList>
    </citation>
    <scope>NUCLEOTIDE SEQUENCE [LARGE SCALE GENOMIC DNA]</scope>
    <source>
        <strain evidence="2 3">NIES-4017</strain>
    </source>
</reference>
<dbReference type="AlphaFoldDB" id="A0AAD3HRU4"/>
<dbReference type="EMBL" id="BMAR01000050">
    <property type="protein sequence ID" value="GFR51484.1"/>
    <property type="molecule type" value="Genomic_DNA"/>
</dbReference>
<keyword evidence="3" id="KW-1185">Reference proteome</keyword>
<gene>
    <name evidence="2" type="ORF">Agub_g13894</name>
</gene>
<organism evidence="2 3">
    <name type="scientific">Astrephomene gubernaculifera</name>
    <dbReference type="NCBI Taxonomy" id="47775"/>
    <lineage>
        <taxon>Eukaryota</taxon>
        <taxon>Viridiplantae</taxon>
        <taxon>Chlorophyta</taxon>
        <taxon>core chlorophytes</taxon>
        <taxon>Chlorophyceae</taxon>
        <taxon>CS clade</taxon>
        <taxon>Chlamydomonadales</taxon>
        <taxon>Astrephomenaceae</taxon>
        <taxon>Astrephomene</taxon>
    </lineage>
</organism>
<name>A0AAD3HRU4_9CHLO</name>
<dbReference type="Proteomes" id="UP001054857">
    <property type="component" value="Unassembled WGS sequence"/>
</dbReference>
<protein>
    <submittedName>
        <fullName evidence="2">Uncharacterized protein</fullName>
    </submittedName>
</protein>
<comment type="caution">
    <text evidence="2">The sequence shown here is derived from an EMBL/GenBank/DDBJ whole genome shotgun (WGS) entry which is preliminary data.</text>
</comment>